<gene>
    <name evidence="1" type="ORF">AVEN_178607_1</name>
</gene>
<dbReference type="Proteomes" id="UP000499080">
    <property type="component" value="Unassembled WGS sequence"/>
</dbReference>
<accession>A0A4Y2VFD9</accession>
<evidence type="ECO:0000313" key="1">
    <source>
        <dbReference type="EMBL" id="GBO22856.1"/>
    </source>
</evidence>
<sequence length="159" mass="18220">AGEEEIYRCSELQQVVNVFRDENACPDGIDEAGKVLIALYGRKKSEETRDSLRFKLFQKSLVKNNFHLAFLLPTSAAAREHSLRAYLQKSDIKCSTMCYQGQGCENSLENSIVTNLAKQEAEIDIRMEEIILEVDLEEEYQKLQVEESDSKQTDINDYD</sequence>
<organism evidence="1 2">
    <name type="scientific">Araneus ventricosus</name>
    <name type="common">Orbweaver spider</name>
    <name type="synonym">Epeira ventricosa</name>
    <dbReference type="NCBI Taxonomy" id="182803"/>
    <lineage>
        <taxon>Eukaryota</taxon>
        <taxon>Metazoa</taxon>
        <taxon>Ecdysozoa</taxon>
        <taxon>Arthropoda</taxon>
        <taxon>Chelicerata</taxon>
        <taxon>Arachnida</taxon>
        <taxon>Araneae</taxon>
        <taxon>Araneomorphae</taxon>
        <taxon>Entelegynae</taxon>
        <taxon>Araneoidea</taxon>
        <taxon>Araneidae</taxon>
        <taxon>Araneus</taxon>
    </lineage>
</organism>
<feature type="non-terminal residue" evidence="1">
    <location>
        <position position="1"/>
    </location>
</feature>
<dbReference type="AlphaFoldDB" id="A0A4Y2VFD9"/>
<dbReference type="EMBL" id="BGPR01045921">
    <property type="protein sequence ID" value="GBO22856.1"/>
    <property type="molecule type" value="Genomic_DNA"/>
</dbReference>
<protein>
    <submittedName>
        <fullName evidence="1">Uncharacterized protein</fullName>
    </submittedName>
</protein>
<reference evidence="1 2" key="1">
    <citation type="journal article" date="2019" name="Sci. Rep.">
        <title>Orb-weaving spider Araneus ventricosus genome elucidates the spidroin gene catalogue.</title>
        <authorList>
            <person name="Kono N."/>
            <person name="Nakamura H."/>
            <person name="Ohtoshi R."/>
            <person name="Moran D.A.P."/>
            <person name="Shinohara A."/>
            <person name="Yoshida Y."/>
            <person name="Fujiwara M."/>
            <person name="Mori M."/>
            <person name="Tomita M."/>
            <person name="Arakawa K."/>
        </authorList>
    </citation>
    <scope>NUCLEOTIDE SEQUENCE [LARGE SCALE GENOMIC DNA]</scope>
</reference>
<proteinExistence type="predicted"/>
<keyword evidence="2" id="KW-1185">Reference proteome</keyword>
<evidence type="ECO:0000313" key="2">
    <source>
        <dbReference type="Proteomes" id="UP000499080"/>
    </source>
</evidence>
<name>A0A4Y2VFD9_ARAVE</name>
<comment type="caution">
    <text evidence="1">The sequence shown here is derived from an EMBL/GenBank/DDBJ whole genome shotgun (WGS) entry which is preliminary data.</text>
</comment>